<comment type="caution">
    <text evidence="2">The sequence shown here is derived from an EMBL/GenBank/DDBJ whole genome shotgun (WGS) entry which is preliminary data.</text>
</comment>
<dbReference type="EMBL" id="PCWO01000046">
    <property type="protein sequence ID" value="PIR04667.1"/>
    <property type="molecule type" value="Genomic_DNA"/>
</dbReference>
<sequence length="71" mass="8409">MFEDHNLFLAVTGFIFVFLGVLGLFNQSVLWQERKNKIYENPSIVMFIIFLGFLIMGLLILFLDIKRFDVY</sequence>
<proteinExistence type="predicted"/>
<evidence type="ECO:0000313" key="2">
    <source>
        <dbReference type="EMBL" id="PIR04667.1"/>
    </source>
</evidence>
<reference evidence="2 3" key="1">
    <citation type="submission" date="2017-09" db="EMBL/GenBank/DDBJ databases">
        <title>Depth-based differentiation of microbial function through sediment-hosted aquifers and enrichment of novel symbionts in the deep terrestrial subsurface.</title>
        <authorList>
            <person name="Probst A.J."/>
            <person name="Ladd B."/>
            <person name="Jarett J.K."/>
            <person name="Geller-Mcgrath D.E."/>
            <person name="Sieber C.M."/>
            <person name="Emerson J.B."/>
            <person name="Anantharaman K."/>
            <person name="Thomas B.C."/>
            <person name="Malmstrom R."/>
            <person name="Stieglmeier M."/>
            <person name="Klingl A."/>
            <person name="Woyke T."/>
            <person name="Ryan C.M."/>
            <person name="Banfield J.F."/>
        </authorList>
    </citation>
    <scope>NUCLEOTIDE SEQUENCE [LARGE SCALE GENOMIC DNA]</scope>
    <source>
        <strain evidence="2">CG11_big_fil_rev_8_21_14_0_20_35_14</strain>
    </source>
</reference>
<name>A0A2H0N712_9BACT</name>
<gene>
    <name evidence="2" type="ORF">COV57_03260</name>
</gene>
<evidence type="ECO:0000256" key="1">
    <source>
        <dbReference type="SAM" id="Phobius"/>
    </source>
</evidence>
<feature type="transmembrane region" description="Helical" evidence="1">
    <location>
        <begin position="45"/>
        <end position="65"/>
    </location>
</feature>
<dbReference type="Proteomes" id="UP000229893">
    <property type="component" value="Unassembled WGS sequence"/>
</dbReference>
<keyword evidence="1" id="KW-0812">Transmembrane</keyword>
<keyword evidence="1" id="KW-1133">Transmembrane helix</keyword>
<evidence type="ECO:0000313" key="3">
    <source>
        <dbReference type="Proteomes" id="UP000229893"/>
    </source>
</evidence>
<feature type="transmembrane region" description="Helical" evidence="1">
    <location>
        <begin position="7"/>
        <end position="25"/>
    </location>
</feature>
<accession>A0A2H0N712</accession>
<keyword evidence="1" id="KW-0472">Membrane</keyword>
<organism evidence="2 3">
    <name type="scientific">Candidatus Liptonbacteria bacterium CG11_big_fil_rev_8_21_14_0_20_35_14</name>
    <dbReference type="NCBI Taxonomy" id="1974634"/>
    <lineage>
        <taxon>Bacteria</taxon>
        <taxon>Candidatus Liptoniibacteriota</taxon>
    </lineage>
</organism>
<protein>
    <submittedName>
        <fullName evidence="2">Uncharacterized protein</fullName>
    </submittedName>
</protein>
<dbReference type="AlphaFoldDB" id="A0A2H0N712"/>